<evidence type="ECO:0000256" key="2">
    <source>
        <dbReference type="SAM" id="Phobius"/>
    </source>
</evidence>
<reference evidence="3 4" key="1">
    <citation type="submission" date="2022-03" db="EMBL/GenBank/DDBJ databases">
        <title>Mucilaginibacter sp. isolated from the gut of Protaetia brevitarsis seulensis larvae.</title>
        <authorList>
            <person name="Won M."/>
            <person name="Kim S.-J."/>
            <person name="Kwon S.-W."/>
        </authorList>
    </citation>
    <scope>NUCLEOTIDE SEQUENCE [LARGE SCALE GENOMIC DNA]</scope>
    <source>
        <strain evidence="3 4">CFWR-12</strain>
    </source>
</reference>
<dbReference type="EMBL" id="CP094528">
    <property type="protein sequence ID" value="UOE44652.1"/>
    <property type="molecule type" value="Genomic_DNA"/>
</dbReference>
<evidence type="ECO:0008006" key="5">
    <source>
        <dbReference type="Google" id="ProtNLM"/>
    </source>
</evidence>
<proteinExistence type="predicted"/>
<feature type="region of interest" description="Disordered" evidence="1">
    <location>
        <begin position="1"/>
        <end position="24"/>
    </location>
</feature>
<gene>
    <name evidence="3" type="ORF">MTO99_02340</name>
</gene>
<evidence type="ECO:0000313" key="4">
    <source>
        <dbReference type="Proteomes" id="UP000832097"/>
    </source>
</evidence>
<dbReference type="RefSeq" id="WP_243556624.1">
    <property type="nucleotide sequence ID" value="NZ_CP094528.1"/>
</dbReference>
<name>A0ABY4BZK1_9MICO</name>
<dbReference type="Proteomes" id="UP000832097">
    <property type="component" value="Chromosome"/>
</dbReference>
<keyword evidence="2" id="KW-0812">Transmembrane</keyword>
<evidence type="ECO:0000313" key="3">
    <source>
        <dbReference type="EMBL" id="UOE44652.1"/>
    </source>
</evidence>
<evidence type="ECO:0000256" key="1">
    <source>
        <dbReference type="SAM" id="MobiDB-lite"/>
    </source>
</evidence>
<keyword evidence="2" id="KW-0472">Membrane</keyword>
<feature type="transmembrane region" description="Helical" evidence="2">
    <location>
        <begin position="545"/>
        <end position="570"/>
    </location>
</feature>
<organism evidence="3 4">
    <name type="scientific">Agromyces larvae</name>
    <dbReference type="NCBI Taxonomy" id="2929802"/>
    <lineage>
        <taxon>Bacteria</taxon>
        <taxon>Bacillati</taxon>
        <taxon>Actinomycetota</taxon>
        <taxon>Actinomycetes</taxon>
        <taxon>Micrococcales</taxon>
        <taxon>Microbacteriaceae</taxon>
        <taxon>Agromyces</taxon>
    </lineage>
</organism>
<sequence>MSIMRARAAHPAHGADRPRRRGRSTRALRRAAAALTSLGLGLGLALVGMAAPASAHHATVDGSFECNPTTGLFDITWTVENSESNKVAEVTKSSNRDVVPIGHEIGKGRTDTFEQRGVSAGKYTLEVELGWPGANPDSDSHTVNVTGKCGDTPFDPNWEYPAPTCTALTVTYPANIPAGQAIDVNVRIVADGEDITLNFRQKHGTPYSGTVVFEYAKHADWPDPDIWTVNWVQVAGTNYHWTGSVQCGDGVTICHHDDTSKSYERETISTDRFFTDHHDEHATDIWPAFTYKLRISDDWIDLNMPARGDQSLLQYPDCVKTPTEIQIPAAPAYSDECGPDNEVLAELVETDQVRWERVDAPGSITVTAFAKNGFVFPGGATSHTFDPFAVRDADCVEPVLDGSVATGECRADVPWISYRVVLTDPDAQATSRTVFLILTDGEHTERIELGDLDEAGILEGATLWPGASVDAEGNPTGWPGWEQLADGSWVETEGNFAWTRDITTATFEVNPDLTVDLAYPPATPNCATGPFLGDGDGSGLASTGFAGGTIAIVAGVILVLGAAVVVIVAIRRKRTAGTTTGDAGSAE</sequence>
<feature type="compositionally biased region" description="Low complexity" evidence="1">
    <location>
        <begin position="1"/>
        <end position="12"/>
    </location>
</feature>
<keyword evidence="4" id="KW-1185">Reference proteome</keyword>
<accession>A0ABY4BZK1</accession>
<protein>
    <recommendedName>
        <fullName evidence="5">Cell wall protein</fullName>
    </recommendedName>
</protein>
<keyword evidence="2" id="KW-1133">Transmembrane helix</keyword>